<dbReference type="EMBL" id="JBHSJD010000009">
    <property type="protein sequence ID" value="MFC5023494.1"/>
    <property type="molecule type" value="Genomic_DNA"/>
</dbReference>
<dbReference type="Gene3D" id="2.80.10.50">
    <property type="match status" value="3"/>
</dbReference>
<dbReference type="CDD" id="cd00161">
    <property type="entry name" value="beta-trefoil_Ricin-like"/>
    <property type="match status" value="1"/>
</dbReference>
<comment type="caution">
    <text evidence="3">The sequence shown here is derived from an EMBL/GenBank/DDBJ whole genome shotgun (WGS) entry which is preliminary data.</text>
</comment>
<evidence type="ECO:0000313" key="3">
    <source>
        <dbReference type="EMBL" id="MFC5023494.1"/>
    </source>
</evidence>
<reference evidence="4" key="1">
    <citation type="journal article" date="2019" name="Int. J. Syst. Evol. Microbiol.">
        <title>The Global Catalogue of Microorganisms (GCM) 10K type strain sequencing project: providing services to taxonomists for standard genome sequencing and annotation.</title>
        <authorList>
            <consortium name="The Broad Institute Genomics Platform"/>
            <consortium name="The Broad Institute Genome Sequencing Center for Infectious Disease"/>
            <person name="Wu L."/>
            <person name="Ma J."/>
        </authorList>
    </citation>
    <scope>NUCLEOTIDE SEQUENCE [LARGE SCALE GENOMIC DNA]</scope>
    <source>
        <strain evidence="4">CGMCC 4.1648</strain>
    </source>
</reference>
<dbReference type="InterPro" id="IPR000772">
    <property type="entry name" value="Ricin_B_lectin"/>
</dbReference>
<dbReference type="Pfam" id="PF00652">
    <property type="entry name" value="Ricin_B_lectin"/>
    <property type="match status" value="1"/>
</dbReference>
<feature type="domain" description="Ricin B lectin" evidence="2">
    <location>
        <begin position="36"/>
        <end position="164"/>
    </location>
</feature>
<dbReference type="PROSITE" id="PS50231">
    <property type="entry name" value="RICIN_B_LECTIN"/>
    <property type="match status" value="1"/>
</dbReference>
<accession>A0ABV9XDG2</accession>
<evidence type="ECO:0000256" key="1">
    <source>
        <dbReference type="SAM" id="SignalP"/>
    </source>
</evidence>
<keyword evidence="4" id="KW-1185">Reference proteome</keyword>
<organism evidence="3 4">
    <name type="scientific">Streptomyces coeruleoprunus</name>
    <dbReference type="NCBI Taxonomy" id="285563"/>
    <lineage>
        <taxon>Bacteria</taxon>
        <taxon>Bacillati</taxon>
        <taxon>Actinomycetota</taxon>
        <taxon>Actinomycetes</taxon>
        <taxon>Kitasatosporales</taxon>
        <taxon>Streptomycetaceae</taxon>
        <taxon>Streptomyces</taxon>
    </lineage>
</organism>
<sequence>MKSVLRAAVAAFGSAVLLLAGTTAANAAPADEEATYVHIVNRNSGQCLAVPGGSTQQGTGLIQWGCGSWNDHYWTFRYAFSSGGLNYYQLENLNSHQCLAVPGASTQQGTQVIQWPCGTWKDHYWGVRPTSNGAQLVNWNSRQCLAIEGGSLTAGAKAIQWPCGTWRDHYWTW</sequence>
<dbReference type="InterPro" id="IPR035992">
    <property type="entry name" value="Ricin_B-like_lectins"/>
</dbReference>
<proteinExistence type="predicted"/>
<name>A0ABV9XDG2_9ACTN</name>
<protein>
    <submittedName>
        <fullName evidence="3">RICIN domain-containing protein</fullName>
    </submittedName>
</protein>
<gene>
    <name evidence="3" type="ORF">ACFPM3_15255</name>
</gene>
<dbReference type="RefSeq" id="WP_345688772.1">
    <property type="nucleotide sequence ID" value="NZ_BAABIT010000001.1"/>
</dbReference>
<dbReference type="SUPFAM" id="SSF50370">
    <property type="entry name" value="Ricin B-like lectins"/>
    <property type="match status" value="1"/>
</dbReference>
<evidence type="ECO:0000313" key="4">
    <source>
        <dbReference type="Proteomes" id="UP001595829"/>
    </source>
</evidence>
<feature type="signal peptide" evidence="1">
    <location>
        <begin position="1"/>
        <end position="27"/>
    </location>
</feature>
<keyword evidence="1" id="KW-0732">Signal</keyword>
<evidence type="ECO:0000259" key="2">
    <source>
        <dbReference type="Pfam" id="PF00652"/>
    </source>
</evidence>
<feature type="chain" id="PRO_5045102579" evidence="1">
    <location>
        <begin position="28"/>
        <end position="173"/>
    </location>
</feature>
<dbReference type="Proteomes" id="UP001595829">
    <property type="component" value="Unassembled WGS sequence"/>
</dbReference>